<dbReference type="PANTHER" id="PTHR15315">
    <property type="entry name" value="RING FINGER PROTEIN 41, 151"/>
    <property type="match status" value="1"/>
</dbReference>
<keyword evidence="1" id="KW-0862">Zinc</keyword>
<dbReference type="InterPro" id="IPR001841">
    <property type="entry name" value="Znf_RING"/>
</dbReference>
<dbReference type="EMBL" id="GISG01069917">
    <property type="protein sequence ID" value="MBA4629489.1"/>
    <property type="molecule type" value="Transcribed_RNA"/>
</dbReference>
<evidence type="ECO:0000313" key="3">
    <source>
        <dbReference type="EMBL" id="MBA4629489.1"/>
    </source>
</evidence>
<dbReference type="GO" id="GO:0061630">
    <property type="term" value="F:ubiquitin protein ligase activity"/>
    <property type="evidence" value="ECO:0007669"/>
    <property type="project" value="TreeGrafter"/>
</dbReference>
<dbReference type="AlphaFoldDB" id="A0A7C9D5X5"/>
<dbReference type="GO" id="GO:0016567">
    <property type="term" value="P:protein ubiquitination"/>
    <property type="evidence" value="ECO:0007669"/>
    <property type="project" value="TreeGrafter"/>
</dbReference>
<proteinExistence type="predicted"/>
<dbReference type="FunFam" id="3.30.40.10:FF:000660">
    <property type="entry name" value="RING/U-box superfamily protein"/>
    <property type="match status" value="1"/>
</dbReference>
<keyword evidence="1" id="KW-0479">Metal-binding</keyword>
<organism evidence="3">
    <name type="scientific">Opuntia streptacantha</name>
    <name type="common">Prickly pear cactus</name>
    <name type="synonym">Opuntia cardona</name>
    <dbReference type="NCBI Taxonomy" id="393608"/>
    <lineage>
        <taxon>Eukaryota</taxon>
        <taxon>Viridiplantae</taxon>
        <taxon>Streptophyta</taxon>
        <taxon>Embryophyta</taxon>
        <taxon>Tracheophyta</taxon>
        <taxon>Spermatophyta</taxon>
        <taxon>Magnoliopsida</taxon>
        <taxon>eudicotyledons</taxon>
        <taxon>Gunneridae</taxon>
        <taxon>Pentapetalae</taxon>
        <taxon>Caryophyllales</taxon>
        <taxon>Cactineae</taxon>
        <taxon>Cactaceae</taxon>
        <taxon>Opuntioideae</taxon>
        <taxon>Opuntia</taxon>
    </lineage>
</organism>
<keyword evidence="1" id="KW-0863">Zinc-finger</keyword>
<reference evidence="3" key="2">
    <citation type="submission" date="2020-07" db="EMBL/GenBank/DDBJ databases">
        <authorList>
            <person name="Vera ALvarez R."/>
            <person name="Arias-Moreno D.M."/>
            <person name="Jimenez-Jacinto V."/>
            <person name="Jimenez-Bremont J.F."/>
            <person name="Swaminathan K."/>
            <person name="Moose S.P."/>
            <person name="Guerrero-Gonzalez M.L."/>
            <person name="Marino-Ramirez L."/>
            <person name="Landsman D."/>
            <person name="Rodriguez-Kessler M."/>
            <person name="Delgado-Sanchez P."/>
        </authorList>
    </citation>
    <scope>NUCLEOTIDE SEQUENCE</scope>
    <source>
        <tissue evidence="3">Cladode</tissue>
    </source>
</reference>
<reference evidence="3" key="1">
    <citation type="journal article" date="2013" name="J. Plant Res.">
        <title>Effect of fungi and light on seed germination of three Opuntia species from semiarid lands of central Mexico.</title>
        <authorList>
            <person name="Delgado-Sanchez P."/>
            <person name="Jimenez-Bremont J.F."/>
            <person name="Guerrero-Gonzalez Mde L."/>
            <person name="Flores J."/>
        </authorList>
    </citation>
    <scope>NUCLEOTIDE SEQUENCE</scope>
    <source>
        <tissue evidence="3">Cladode</tissue>
    </source>
</reference>
<dbReference type="PROSITE" id="PS50089">
    <property type="entry name" value="ZF_RING_2"/>
    <property type="match status" value="1"/>
</dbReference>
<protein>
    <recommendedName>
        <fullName evidence="2">RING-type domain-containing protein</fullName>
    </recommendedName>
</protein>
<dbReference type="SMART" id="SM00184">
    <property type="entry name" value="RING"/>
    <property type="match status" value="1"/>
</dbReference>
<evidence type="ECO:0000259" key="2">
    <source>
        <dbReference type="PROSITE" id="PS50089"/>
    </source>
</evidence>
<accession>A0A7C9D5X5</accession>
<name>A0A7C9D5X5_OPUST</name>
<evidence type="ECO:0000256" key="1">
    <source>
        <dbReference type="PROSITE-ProRule" id="PRU00175"/>
    </source>
</evidence>
<dbReference type="PANTHER" id="PTHR15315:SF22">
    <property type="entry name" value="OS01G0905700 PROTEIN"/>
    <property type="match status" value="1"/>
</dbReference>
<sequence>MWQKQPSKSAYRESIKAVEADIQHANSLAASLPRDYCGDCVQMRLSFSPLAPFLLYLIEWLDYTCTDPLPNLLGLHHILVYKVYVDGMPTMSSQEKKATIKEFYAVIYPSLRQLEGNLLELGESNKRNKSSSDTLSRKRVDDKRRLSDEDLERDHECGICMEPGTKMVLPTCGHSMCIRCFHDWNSRSRSCPFCRGNLKRVSSKDLWVLTSPYEVVDSITIARENLSRFYLYIESLPLVSPDTHLFVYDYMI</sequence>
<dbReference type="GO" id="GO:0008270">
    <property type="term" value="F:zinc ion binding"/>
    <property type="evidence" value="ECO:0007669"/>
    <property type="project" value="UniProtKB-KW"/>
</dbReference>
<dbReference type="Pfam" id="PF13920">
    <property type="entry name" value="zf-C3HC4_3"/>
    <property type="match status" value="1"/>
</dbReference>
<dbReference type="Gene3D" id="3.30.40.10">
    <property type="entry name" value="Zinc/RING finger domain, C3HC4 (zinc finger)"/>
    <property type="match status" value="1"/>
</dbReference>
<feature type="domain" description="RING-type" evidence="2">
    <location>
        <begin position="157"/>
        <end position="195"/>
    </location>
</feature>
<dbReference type="SUPFAM" id="SSF57850">
    <property type="entry name" value="RING/U-box"/>
    <property type="match status" value="1"/>
</dbReference>
<dbReference type="InterPro" id="IPR013083">
    <property type="entry name" value="Znf_RING/FYVE/PHD"/>
</dbReference>